<organism evidence="2 3">
    <name type="scientific">Comamonas guangdongensis</name>
    <dbReference type="NCBI Taxonomy" id="510515"/>
    <lineage>
        <taxon>Bacteria</taxon>
        <taxon>Pseudomonadati</taxon>
        <taxon>Pseudomonadota</taxon>
        <taxon>Betaproteobacteria</taxon>
        <taxon>Burkholderiales</taxon>
        <taxon>Comamonadaceae</taxon>
        <taxon>Comamonas</taxon>
    </lineage>
</organism>
<proteinExistence type="predicted"/>
<reference evidence="2 3" key="1">
    <citation type="journal article" date="2013" name="Int. J. Syst. Evol. Microbiol.">
        <title>Comamonas guangdongensis sp. nov., isolated from subterranean forest sediment, and emended description of the genus Comamonas.</title>
        <authorList>
            <person name="Zhang J."/>
            <person name="Wang Y."/>
            <person name="Zhou S."/>
            <person name="Wu C."/>
            <person name="He J."/>
            <person name="Li F."/>
        </authorList>
    </citation>
    <scope>NUCLEOTIDE SEQUENCE [LARGE SCALE GENOMIC DNA]</scope>
    <source>
        <strain evidence="2 3">CCTCC AB2011133</strain>
    </source>
</reference>
<keyword evidence="3" id="KW-1185">Reference proteome</keyword>
<evidence type="ECO:0000256" key="1">
    <source>
        <dbReference type="SAM" id="SignalP"/>
    </source>
</evidence>
<keyword evidence="1" id="KW-0732">Signal</keyword>
<name>A0ABV3ZT96_9BURK</name>
<gene>
    <name evidence="2" type="ORF">AB6724_08175</name>
</gene>
<sequence>MKKHTTSIAAAGLALCSALTMAHAEGHYVPGVEGMQAASAPPPGLYYIGYLVNYDIHSFRAPGSSSNLPGSNQGHVTALANRLVWMTGAKVLGADYGVETIIPVIGTSLHLNAAGVNDNHTGLGDIYVGPVVLGWHGGNWDAVGAAGVWLDNARANTPADPGKGFKSWMLTGGGTYYFDAAKNWSGSALARFERNTRSDAGFRYGNQLTVEWGVGKRYGVMQGGIVGYSQWQLTNDSGPGAGDAKSARHAIGAEFSYAIPAQKMNLKAALYQEVSAKAGSLGPQPKGTLLRLGLVKAF</sequence>
<comment type="caution">
    <text evidence="2">The sequence shown here is derived from an EMBL/GenBank/DDBJ whole genome shotgun (WGS) entry which is preliminary data.</text>
</comment>
<feature type="chain" id="PRO_5045415095" evidence="1">
    <location>
        <begin position="25"/>
        <end position="298"/>
    </location>
</feature>
<dbReference type="EMBL" id="JBFYGN010000007">
    <property type="protein sequence ID" value="MEX8192817.1"/>
    <property type="molecule type" value="Genomic_DNA"/>
</dbReference>
<protein>
    <submittedName>
        <fullName evidence="2">Transporter</fullName>
    </submittedName>
</protein>
<dbReference type="Proteomes" id="UP001561046">
    <property type="component" value="Unassembled WGS sequence"/>
</dbReference>
<evidence type="ECO:0000313" key="2">
    <source>
        <dbReference type="EMBL" id="MEX8192817.1"/>
    </source>
</evidence>
<dbReference type="Pfam" id="PF13557">
    <property type="entry name" value="Phenol_MetA_deg"/>
    <property type="match status" value="1"/>
</dbReference>
<accession>A0ABV3ZT96</accession>
<evidence type="ECO:0000313" key="3">
    <source>
        <dbReference type="Proteomes" id="UP001561046"/>
    </source>
</evidence>
<dbReference type="InterPro" id="IPR025737">
    <property type="entry name" value="FApF"/>
</dbReference>
<dbReference type="RefSeq" id="WP_369338016.1">
    <property type="nucleotide sequence ID" value="NZ_JBFYGN010000007.1"/>
</dbReference>
<feature type="signal peptide" evidence="1">
    <location>
        <begin position="1"/>
        <end position="24"/>
    </location>
</feature>